<feature type="region of interest" description="Disordered" evidence="1">
    <location>
        <begin position="381"/>
        <end position="403"/>
    </location>
</feature>
<keyword evidence="3" id="KW-1185">Reference proteome</keyword>
<feature type="compositionally biased region" description="Low complexity" evidence="1">
    <location>
        <begin position="103"/>
        <end position="118"/>
    </location>
</feature>
<feature type="compositionally biased region" description="Polar residues" evidence="1">
    <location>
        <begin position="744"/>
        <end position="760"/>
    </location>
</feature>
<accession>A0A9P4IQN5</accession>
<feature type="region of interest" description="Disordered" evidence="1">
    <location>
        <begin position="63"/>
        <end position="86"/>
    </location>
</feature>
<gene>
    <name evidence="2" type="ORF">NA57DRAFT_52055</name>
</gene>
<organism evidence="2 3">
    <name type="scientific">Rhizodiscina lignyota</name>
    <dbReference type="NCBI Taxonomy" id="1504668"/>
    <lineage>
        <taxon>Eukaryota</taxon>
        <taxon>Fungi</taxon>
        <taxon>Dikarya</taxon>
        <taxon>Ascomycota</taxon>
        <taxon>Pezizomycotina</taxon>
        <taxon>Dothideomycetes</taxon>
        <taxon>Pleosporomycetidae</taxon>
        <taxon>Aulographales</taxon>
        <taxon>Rhizodiscinaceae</taxon>
        <taxon>Rhizodiscina</taxon>
    </lineage>
</organism>
<feature type="region of interest" description="Disordered" evidence="1">
    <location>
        <begin position="436"/>
        <end position="478"/>
    </location>
</feature>
<feature type="region of interest" description="Disordered" evidence="1">
    <location>
        <begin position="726"/>
        <end position="837"/>
    </location>
</feature>
<feature type="region of interest" description="Disordered" evidence="1">
    <location>
        <begin position="276"/>
        <end position="299"/>
    </location>
</feature>
<feature type="region of interest" description="Disordered" evidence="1">
    <location>
        <begin position="194"/>
        <end position="229"/>
    </location>
</feature>
<feature type="compositionally biased region" description="Polar residues" evidence="1">
    <location>
        <begin position="660"/>
        <end position="675"/>
    </location>
</feature>
<evidence type="ECO:0000313" key="3">
    <source>
        <dbReference type="Proteomes" id="UP000799772"/>
    </source>
</evidence>
<sequence>MNWTGGRLQRHSHRSQNTVLQRQKQHFARVQTRLQQTPQPQTLPFQLSFLRHDTATLVGCVTPFGDRSQRHTGHAKGRQQTLEKFESTRLLATRLASLKRRISPSATTKTPKTPNNASQSRYLSPLQDDDQLYEAPPQRSSRQPPVEARGHQHVSSGYNHAPSSPQRRRRRKASSSGEELRLLETKRRRLLAQSDWAGLGPSRPVHMNHRQRSDKGEMGKRRKIDKGDRRHAMTHIERHSPLLGAAHGPLGFKSKNEIRAAINEISIRVGTGALSTQLSQGASTEMQQNAERPTPDLPQPLHRYKEVIEIPETSSIEGEQGSGVLHEMDTHPELDRSSSMLLDAEAEYSMAPALEHSERIPEQEFVRYSDGVHKRYEQSDLATNASSEDEVRTGSVHAMSPTPVLAVSRDGETQTYDNALPLSPEAHFRLVFQTSSSHMPKSPTHMKAVGRQSREPKSVLDTSWTDTNSHGSEHDAVGEETWRRILSFRSADSAYTAQTGYIGLPNRRGSVSSHEDQVVNVASQEAEALNPRGDTSERSFVEATGHPSHDRFHDGNFSLFIDQSTSNLRDHFAEPVEVLHEQRNKAITPKTYDPDEVWKKFVFGDIEVDEDVARQVAESSCDKIVSEGMSTAGGQIADRSTSRFFAPAPTMRLSSELAFNESSTVSSPTSHTQSVPGRDLPPASMVNHAPDTIANVSVLSQPTEGSQIDHFAANLANSMVAQASSHQPISSSLSPPPVDLDSPTETGTSNFHAPSRSAGTSGAIYATSEITSTRAVGRSNYRRAAPTMKGPMTRASKRHDEQGAKDVPTFSTERSGRKNSHVGKSVSVYDFPESDAP</sequence>
<dbReference type="AlphaFoldDB" id="A0A9P4IQN5"/>
<dbReference type="EMBL" id="ML978122">
    <property type="protein sequence ID" value="KAF2102481.1"/>
    <property type="molecule type" value="Genomic_DNA"/>
</dbReference>
<feature type="compositionally biased region" description="Polar residues" evidence="1">
    <location>
        <begin position="153"/>
        <end position="165"/>
    </location>
</feature>
<name>A0A9P4IQN5_9PEZI</name>
<feature type="compositionally biased region" description="Low complexity" evidence="1">
    <location>
        <begin position="726"/>
        <end position="743"/>
    </location>
</feature>
<dbReference type="OrthoDB" id="5426563at2759"/>
<feature type="compositionally biased region" description="Basic and acidic residues" evidence="1">
    <location>
        <begin position="211"/>
        <end position="229"/>
    </location>
</feature>
<feature type="region of interest" description="Disordered" evidence="1">
    <location>
        <begin position="660"/>
        <end position="688"/>
    </location>
</feature>
<dbReference type="Proteomes" id="UP000799772">
    <property type="component" value="Unassembled WGS sequence"/>
</dbReference>
<evidence type="ECO:0000313" key="2">
    <source>
        <dbReference type="EMBL" id="KAF2102481.1"/>
    </source>
</evidence>
<evidence type="ECO:0000256" key="1">
    <source>
        <dbReference type="SAM" id="MobiDB-lite"/>
    </source>
</evidence>
<feature type="region of interest" description="Disordered" evidence="1">
    <location>
        <begin position="98"/>
        <end position="181"/>
    </location>
</feature>
<comment type="caution">
    <text evidence="2">The sequence shown here is derived from an EMBL/GenBank/DDBJ whole genome shotgun (WGS) entry which is preliminary data.</text>
</comment>
<feature type="compositionally biased region" description="Polar residues" evidence="1">
    <location>
        <begin position="276"/>
        <end position="291"/>
    </location>
</feature>
<protein>
    <submittedName>
        <fullName evidence="2">Uncharacterized protein</fullName>
    </submittedName>
</protein>
<feature type="compositionally biased region" description="Polar residues" evidence="1">
    <location>
        <begin position="460"/>
        <end position="470"/>
    </location>
</feature>
<reference evidence="2" key="1">
    <citation type="journal article" date="2020" name="Stud. Mycol.">
        <title>101 Dothideomycetes genomes: a test case for predicting lifestyles and emergence of pathogens.</title>
        <authorList>
            <person name="Haridas S."/>
            <person name="Albert R."/>
            <person name="Binder M."/>
            <person name="Bloem J."/>
            <person name="Labutti K."/>
            <person name="Salamov A."/>
            <person name="Andreopoulos B."/>
            <person name="Baker S."/>
            <person name="Barry K."/>
            <person name="Bills G."/>
            <person name="Bluhm B."/>
            <person name="Cannon C."/>
            <person name="Castanera R."/>
            <person name="Culley D."/>
            <person name="Daum C."/>
            <person name="Ezra D."/>
            <person name="Gonzalez J."/>
            <person name="Henrissat B."/>
            <person name="Kuo A."/>
            <person name="Liang C."/>
            <person name="Lipzen A."/>
            <person name="Lutzoni F."/>
            <person name="Magnuson J."/>
            <person name="Mondo S."/>
            <person name="Nolan M."/>
            <person name="Ohm R."/>
            <person name="Pangilinan J."/>
            <person name="Park H.-J."/>
            <person name="Ramirez L."/>
            <person name="Alfaro M."/>
            <person name="Sun H."/>
            <person name="Tritt A."/>
            <person name="Yoshinaga Y."/>
            <person name="Zwiers L.-H."/>
            <person name="Turgeon B."/>
            <person name="Goodwin S."/>
            <person name="Spatafora J."/>
            <person name="Crous P."/>
            <person name="Grigoriev I."/>
        </authorList>
    </citation>
    <scope>NUCLEOTIDE SEQUENCE</scope>
    <source>
        <strain evidence="2">CBS 133067</strain>
    </source>
</reference>
<proteinExistence type="predicted"/>